<organism evidence="2 3">
    <name type="scientific">Cryptococcus bacillisporus CA1873</name>
    <dbReference type="NCBI Taxonomy" id="1296111"/>
    <lineage>
        <taxon>Eukaryota</taxon>
        <taxon>Fungi</taxon>
        <taxon>Dikarya</taxon>
        <taxon>Basidiomycota</taxon>
        <taxon>Agaricomycotina</taxon>
        <taxon>Tremellomycetes</taxon>
        <taxon>Tremellales</taxon>
        <taxon>Cryptococcaceae</taxon>
        <taxon>Cryptococcus</taxon>
        <taxon>Cryptococcus gattii species complex</taxon>
    </lineage>
</organism>
<feature type="compositionally biased region" description="Polar residues" evidence="1">
    <location>
        <begin position="39"/>
        <end position="50"/>
    </location>
</feature>
<feature type="region of interest" description="Disordered" evidence="1">
    <location>
        <begin position="165"/>
        <end position="202"/>
    </location>
</feature>
<evidence type="ECO:0000313" key="2">
    <source>
        <dbReference type="EMBL" id="KIR57998.1"/>
    </source>
</evidence>
<feature type="region of interest" description="Disordered" evidence="1">
    <location>
        <begin position="39"/>
        <end position="63"/>
    </location>
</feature>
<gene>
    <name evidence="2" type="ORF">I314_06260</name>
</gene>
<dbReference type="EMBL" id="KN848908">
    <property type="protein sequence ID" value="KIR57998.1"/>
    <property type="molecule type" value="Genomic_DNA"/>
</dbReference>
<sequence>MESITDPLLSGRSPPLTRSSAGQSVSILSPVRLRSASNVPLTSTNTTLTGERQEETSNKRQNAKAGVSDIILSALALFTSKDDQRGSSTISYPIAPANASMQSFSVGANHAASGIFPHRRFLYVTNYDIVSSAVPSESNTSQVDIAFSWYNPVSDQSNSALWSLEESNGEPGALADTSQSTYNASAETSLTNRPATVRPSGSGTIQEEYVFPVTTPLARHRPGSTHSIVTEATEIIDDESIYDAETQGLKPMTAACRSSNLAFDSLSEPLMSPVRGNMPIIEFEGVKMNLCMDDGQTSSESEEVGRPNKELTTPWASDHLEITLRNASNTPRDLGSHDIVWKPNLAE</sequence>
<evidence type="ECO:0000256" key="1">
    <source>
        <dbReference type="SAM" id="MobiDB-lite"/>
    </source>
</evidence>
<feature type="compositionally biased region" description="Polar residues" evidence="1">
    <location>
        <begin position="176"/>
        <end position="202"/>
    </location>
</feature>
<dbReference type="Proteomes" id="UP000053800">
    <property type="component" value="Unassembled WGS sequence"/>
</dbReference>
<name>A0ABR5B326_CRYGA</name>
<evidence type="ECO:0000313" key="3">
    <source>
        <dbReference type="Proteomes" id="UP000053800"/>
    </source>
</evidence>
<accession>A0ABR5B326</accession>
<keyword evidence="3" id="KW-1185">Reference proteome</keyword>
<feature type="region of interest" description="Disordered" evidence="1">
    <location>
        <begin position="295"/>
        <end position="315"/>
    </location>
</feature>
<proteinExistence type="predicted"/>
<protein>
    <submittedName>
        <fullName evidence="2">Uncharacterized protein</fullName>
    </submittedName>
</protein>
<feature type="region of interest" description="Disordered" evidence="1">
    <location>
        <begin position="1"/>
        <end position="24"/>
    </location>
</feature>
<reference evidence="2 3" key="1">
    <citation type="submission" date="2015-01" db="EMBL/GenBank/DDBJ databases">
        <title>The Genome Sequence of Cryptococcus gattii CA1873.</title>
        <authorList>
            <consortium name="The Broad Institute Genomics Platform"/>
            <person name="Cuomo C."/>
            <person name="Litvintseva A."/>
            <person name="Chen Y."/>
            <person name="Heitman J."/>
            <person name="Sun S."/>
            <person name="Springer D."/>
            <person name="Dromer F."/>
            <person name="Young S."/>
            <person name="Zeng Q."/>
            <person name="Gargeya S."/>
            <person name="Abouelleil A."/>
            <person name="Alvarado L."/>
            <person name="Chapman S.B."/>
            <person name="Gainer-Dewar J."/>
            <person name="Goldberg J."/>
            <person name="Griggs A."/>
            <person name="Gujja S."/>
            <person name="Hansen M."/>
            <person name="Howarth C."/>
            <person name="Imamovic A."/>
            <person name="Larimer J."/>
            <person name="Murphy C."/>
            <person name="Naylor J."/>
            <person name="Pearson M."/>
            <person name="Priest M."/>
            <person name="Roberts A."/>
            <person name="Saif S."/>
            <person name="Shea T."/>
            <person name="Sykes S."/>
            <person name="Wortman J."/>
            <person name="Nusbaum C."/>
            <person name="Birren B."/>
        </authorList>
    </citation>
    <scope>NUCLEOTIDE SEQUENCE [LARGE SCALE GENOMIC DNA]</scope>
    <source>
        <strain evidence="2 3">CA1873</strain>
    </source>
</reference>
<feature type="region of interest" description="Disordered" evidence="1">
    <location>
        <begin position="327"/>
        <end position="347"/>
    </location>
</feature>